<dbReference type="Pfam" id="PF19383">
    <property type="entry name" value="DUF5958"/>
    <property type="match status" value="1"/>
</dbReference>
<evidence type="ECO:0000313" key="1">
    <source>
        <dbReference type="EMBL" id="QDV16057.1"/>
    </source>
</evidence>
<dbReference type="InterPro" id="IPR046002">
    <property type="entry name" value="DUF5958"/>
</dbReference>
<reference evidence="1 2" key="1">
    <citation type="submission" date="2019-02" db="EMBL/GenBank/DDBJ databases">
        <title>Deep-cultivation of Planctomycetes and their phenomic and genomic characterization uncovers novel biology.</title>
        <authorList>
            <person name="Wiegand S."/>
            <person name="Jogler M."/>
            <person name="Boedeker C."/>
            <person name="Pinto D."/>
            <person name="Vollmers J."/>
            <person name="Rivas-Marin E."/>
            <person name="Kohn T."/>
            <person name="Peeters S.H."/>
            <person name="Heuer A."/>
            <person name="Rast P."/>
            <person name="Oberbeckmann S."/>
            <person name="Bunk B."/>
            <person name="Jeske O."/>
            <person name="Meyerdierks A."/>
            <person name="Storesund J.E."/>
            <person name="Kallscheuer N."/>
            <person name="Luecker S."/>
            <person name="Lage O.M."/>
            <person name="Pohl T."/>
            <person name="Merkel B.J."/>
            <person name="Hornburger P."/>
            <person name="Mueller R.-W."/>
            <person name="Bruemmer F."/>
            <person name="Labrenz M."/>
            <person name="Spormann A.M."/>
            <person name="Op den Camp H."/>
            <person name="Overmann J."/>
            <person name="Amann R."/>
            <person name="Jetten M.S.M."/>
            <person name="Mascher T."/>
            <person name="Medema M.H."/>
            <person name="Devos D.P."/>
            <person name="Kaster A.-K."/>
            <person name="Ovreas L."/>
            <person name="Rohde M."/>
            <person name="Galperin M.Y."/>
            <person name="Jogler C."/>
        </authorList>
    </citation>
    <scope>NUCLEOTIDE SEQUENCE [LARGE SCALE GENOMIC DNA]</scope>
    <source>
        <strain evidence="1 2">Pan153</strain>
    </source>
</reference>
<gene>
    <name evidence="1" type="ORF">Pan153_06780</name>
</gene>
<protein>
    <submittedName>
        <fullName evidence="1">Uncharacterized protein</fullName>
    </submittedName>
</protein>
<dbReference type="AlphaFoldDB" id="A0A518FI77"/>
<name>A0A518FI77_9PLAN</name>
<dbReference type="OrthoDB" id="456541at2"/>
<dbReference type="EMBL" id="CP036317">
    <property type="protein sequence ID" value="QDV16057.1"/>
    <property type="molecule type" value="Genomic_DNA"/>
</dbReference>
<dbReference type="Proteomes" id="UP000320839">
    <property type="component" value="Chromosome"/>
</dbReference>
<proteinExistence type="predicted"/>
<accession>A0A518FI77</accession>
<sequence length="142" mass="16204">MQTLDNEIKLNQIRQGVIVDAAGEAWFTGLEAAEQKSVLYQLNFICMQAGPTTADVLPAIEHAGLKPTFTPCVMLQHGKLREASSRALQLPSAEYLKLFRLMMALFKIADQRRREFCGAHCQHWWHQDLSNEEILLSIREQH</sequence>
<organism evidence="1 2">
    <name type="scientific">Gimesia panareensis</name>
    <dbReference type="NCBI Taxonomy" id="2527978"/>
    <lineage>
        <taxon>Bacteria</taxon>
        <taxon>Pseudomonadati</taxon>
        <taxon>Planctomycetota</taxon>
        <taxon>Planctomycetia</taxon>
        <taxon>Planctomycetales</taxon>
        <taxon>Planctomycetaceae</taxon>
        <taxon>Gimesia</taxon>
    </lineage>
</organism>
<dbReference type="RefSeq" id="WP_145454035.1">
    <property type="nucleotide sequence ID" value="NZ_CP036317.1"/>
</dbReference>
<evidence type="ECO:0000313" key="2">
    <source>
        <dbReference type="Proteomes" id="UP000320839"/>
    </source>
</evidence>